<dbReference type="Pfam" id="PF00501">
    <property type="entry name" value="AMP-binding"/>
    <property type="match status" value="1"/>
</dbReference>
<gene>
    <name evidence="3" type="ORF">OG222_33470</name>
</gene>
<dbReference type="InterPro" id="IPR020845">
    <property type="entry name" value="AMP-binding_CS"/>
</dbReference>
<dbReference type="PANTHER" id="PTHR24096:SF323">
    <property type="entry name" value="BLR3536 PROTEIN"/>
    <property type="match status" value="1"/>
</dbReference>
<dbReference type="InterPro" id="IPR042099">
    <property type="entry name" value="ANL_N_sf"/>
</dbReference>
<dbReference type="PROSITE" id="PS00455">
    <property type="entry name" value="AMP_BINDING"/>
    <property type="match status" value="1"/>
</dbReference>
<organism evidence="3">
    <name type="scientific">Streptomyces sp. NBC_00148</name>
    <dbReference type="NCBI Taxonomy" id="2903626"/>
    <lineage>
        <taxon>Bacteria</taxon>
        <taxon>Bacillati</taxon>
        <taxon>Actinomycetota</taxon>
        <taxon>Actinomycetes</taxon>
        <taxon>Kitasatosporales</taxon>
        <taxon>Streptomycetaceae</taxon>
        <taxon>Streptomyces</taxon>
    </lineage>
</organism>
<evidence type="ECO:0000259" key="2">
    <source>
        <dbReference type="Pfam" id="PF13193"/>
    </source>
</evidence>
<dbReference type="PANTHER" id="PTHR24096">
    <property type="entry name" value="LONG-CHAIN-FATTY-ACID--COA LIGASE"/>
    <property type="match status" value="1"/>
</dbReference>
<dbReference type="InterPro" id="IPR025110">
    <property type="entry name" value="AMP-bd_C"/>
</dbReference>
<dbReference type="Gene3D" id="3.30.300.30">
    <property type="match status" value="1"/>
</dbReference>
<protein>
    <submittedName>
        <fullName evidence="3">Acyl-CoA synthetase</fullName>
    </submittedName>
</protein>
<sequence length="518" mass="56339">MHLTELARRHADKPAVITAGTGEVVTYRQLDEASVRLSRLLTARGLKRGDHTALLMENTPGYVAAGFGCQRAGLYWTPVNRHLTPDEAAYIVRDCGARALIVSAGLAELASAISAQVPDLEIRLVDGGRLDGFEELEAACAPFPAEPPKDELEGYYMFYSSGTTGQPKGILPELTGEPFGSGLRIDHNLPLMFGFSPESVYLSPAPLYHAAPTGWTLGTIRGGGTVVLMDHFDPEETLRTIERFKVTHAQFVPAMFVRMLKLEPRLRQAYDTSSLRAVIHAAAPCPVEIKQRIIDWLGPIVHEYYSGSEGNCFFLIDSGQWLEHQGSVGRAANGRAVVLDDEGEELPPGEVGTVWFEGGPDFHYHNDPDKTARAHDRHGRTTLGDLGRLDEDGYLYLVDRRSDLIISGGVNIYPQEIENALVLHPEVADAAVVGVSDPEMGQRVRAVVQPAEPGAAGPGLEARLIEHCRERLAHFKCPRAVEFSAELPRTPTGKLLRRLLVVDHGSGTADGTGAAPTK</sequence>
<dbReference type="Gene3D" id="3.40.50.12780">
    <property type="entry name" value="N-terminal domain of ligase-like"/>
    <property type="match status" value="1"/>
</dbReference>
<dbReference type="AlphaFoldDB" id="A0AAU1M2Z3"/>
<dbReference type="EMBL" id="CP108169">
    <property type="protein sequence ID" value="WTQ77752.1"/>
    <property type="molecule type" value="Genomic_DNA"/>
</dbReference>
<dbReference type="GO" id="GO:0016405">
    <property type="term" value="F:CoA-ligase activity"/>
    <property type="evidence" value="ECO:0007669"/>
    <property type="project" value="TreeGrafter"/>
</dbReference>
<dbReference type="InterPro" id="IPR045851">
    <property type="entry name" value="AMP-bd_C_sf"/>
</dbReference>
<dbReference type="InterPro" id="IPR000873">
    <property type="entry name" value="AMP-dep_synth/lig_dom"/>
</dbReference>
<evidence type="ECO:0000313" key="3">
    <source>
        <dbReference type="EMBL" id="WTQ77752.1"/>
    </source>
</evidence>
<feature type="domain" description="AMP-dependent synthetase/ligase" evidence="1">
    <location>
        <begin position="5"/>
        <end position="358"/>
    </location>
</feature>
<proteinExistence type="predicted"/>
<name>A0AAU1M2Z3_9ACTN</name>
<accession>A0AAU1M2Z3</accession>
<dbReference type="Pfam" id="PF13193">
    <property type="entry name" value="AMP-binding_C"/>
    <property type="match status" value="1"/>
</dbReference>
<feature type="domain" description="AMP-binding enzyme C-terminal" evidence="2">
    <location>
        <begin position="416"/>
        <end position="494"/>
    </location>
</feature>
<dbReference type="SUPFAM" id="SSF56801">
    <property type="entry name" value="Acetyl-CoA synthetase-like"/>
    <property type="match status" value="1"/>
</dbReference>
<evidence type="ECO:0000259" key="1">
    <source>
        <dbReference type="Pfam" id="PF00501"/>
    </source>
</evidence>
<reference evidence="3" key="1">
    <citation type="submission" date="2022-10" db="EMBL/GenBank/DDBJ databases">
        <title>The complete genomes of actinobacterial strains from the NBC collection.</title>
        <authorList>
            <person name="Joergensen T.S."/>
            <person name="Alvarez Arevalo M."/>
            <person name="Sterndorff E.B."/>
            <person name="Faurdal D."/>
            <person name="Vuksanovic O."/>
            <person name="Mourched A.-S."/>
            <person name="Charusanti P."/>
            <person name="Shaw S."/>
            <person name="Blin K."/>
            <person name="Weber T."/>
        </authorList>
    </citation>
    <scope>NUCLEOTIDE SEQUENCE</scope>
    <source>
        <strain evidence="3">NBC_00148</strain>
    </source>
</reference>